<sequence length="1012" mass="112563">MPKLQIIRAGTYRSSEQDDRQQAVAAPFSHPRYWARLCKVKYTGTKHCTFRDTIDLQDHDRPSAQDHSKSNLRNSNSPSLNIGPHQAETLRDVAHETADENLRSPRLVWDKPTELQGDHDHDHGDDRDLDDLEIDLDFDDSEIKSRARSNSDLDEDHPNSRSNSMMHQQDALAVAQNGGIQDDSDMEMDGDDYDDDMTGGISSSPSIEDVDSLPGAARMMTSSTPSPNTSRTTPPVIFPAPSETGPSIPDPSPMRATPPQGPIEMIGDDLLVGVPGQRHIENIGRHHHLLLPLQTADPSAPETSDDDPISGTSHDCDRLHPPRARTSSVGDDYPLYYSESLISEMEEELSRWPSGHGPPSIDFHTKRKEFERGEHINNPNELPGGELDGLTIPYIPSEEEEADDDDDGDDESDISFPDDPLYVDSEGQANATKGDTMVLLDDSNSYWWLVRIVKDSSIGYLPAEHIETPTERLARLNKHRNIDLSATMLGDQTAEKSKPTFKTAIRRRKKTVTFAAPTYVDYEDFDYSSDDEDQEEIFAQQQMAARQAREQQQQQQVTASSAEIEEVEIDSESEIEDETAKVEPLKPRVVKETVKTPEPAKTTTSTDDSHMKRASEEMFDGKSDGVSRSRNGTVRNTDSFFKDDTVETKKITLTPNLLRDDNTPRDSTESKELRPRPSLDKVLDKDKDDKKKRDKDKKDKDKKPSVIRNFFSRKDKKKGGADDYDDDPKKSMDGNEPRDSKEQEEVEGGDGWTDKSAAGPQRHPSKLQKQQPRTEPSPTRGKGPTAQKPADIGAYISETRNDVSNVPPATMRIVDSETQETKKVSSQPTKEESSRTNGSSQESTNVGNGTSTAQETERGPRAQPQQPNDRQTDSPVRSSPTSASRPPPLMVDTSSQEDHSASPSPELVDIDTEGSTTLRKQDSVTTNSTSTAESTATWNDAKLRAFFETGTDIRDMLVVVYDKTDVAPAGPDHPLVGSLFREQNAKLAEITTQLDNMLGDWLARKQRLRGTI</sequence>
<feature type="region of interest" description="Disordered" evidence="1">
    <location>
        <begin position="295"/>
        <end position="331"/>
    </location>
</feature>
<feature type="compositionally biased region" description="Low complexity" evidence="1">
    <location>
        <begin position="71"/>
        <end position="81"/>
    </location>
</feature>
<dbReference type="RefSeq" id="XP_016645104.1">
    <property type="nucleotide sequence ID" value="XM_016785226.1"/>
</dbReference>
<dbReference type="HOGENOM" id="CLU_010627_1_0_1"/>
<feature type="region of interest" description="Disordered" evidence="1">
    <location>
        <begin position="1"/>
        <end position="24"/>
    </location>
</feature>
<dbReference type="PANTHER" id="PTHR47775:SF1">
    <property type="entry name" value="BUD SITE SELECTION PROTEIN 14"/>
    <property type="match status" value="1"/>
</dbReference>
<dbReference type="OMA" id="MTRPHII"/>
<feature type="compositionally biased region" description="Basic and acidic residues" evidence="1">
    <location>
        <begin position="98"/>
        <end position="126"/>
    </location>
</feature>
<feature type="compositionally biased region" description="Low complexity" evidence="1">
    <location>
        <begin position="221"/>
        <end position="235"/>
    </location>
</feature>
<feature type="compositionally biased region" description="Low complexity" evidence="1">
    <location>
        <begin position="550"/>
        <end position="562"/>
    </location>
</feature>
<dbReference type="SUPFAM" id="SSF50044">
    <property type="entry name" value="SH3-domain"/>
    <property type="match status" value="1"/>
</dbReference>
<dbReference type="GO" id="GO:0030950">
    <property type="term" value="P:establishment or maintenance of actin cytoskeleton polarity"/>
    <property type="evidence" value="ECO:0007669"/>
    <property type="project" value="TreeGrafter"/>
</dbReference>
<evidence type="ECO:0000256" key="1">
    <source>
        <dbReference type="SAM" id="MobiDB-lite"/>
    </source>
</evidence>
<feature type="region of interest" description="Disordered" evidence="1">
    <location>
        <begin position="140"/>
        <end position="164"/>
    </location>
</feature>
<feature type="compositionally biased region" description="Basic and acidic residues" evidence="1">
    <location>
        <begin position="141"/>
        <end position="159"/>
    </location>
</feature>
<feature type="compositionally biased region" description="Basic and acidic residues" evidence="1">
    <location>
        <begin position="578"/>
        <end position="595"/>
    </location>
</feature>
<evidence type="ECO:0000313" key="2">
    <source>
        <dbReference type="EMBL" id="KEZ45305.1"/>
    </source>
</evidence>
<feature type="region of interest" description="Disordered" evidence="1">
    <location>
        <begin position="58"/>
        <end position="84"/>
    </location>
</feature>
<dbReference type="GO" id="GO:0008104">
    <property type="term" value="P:intracellular protein localization"/>
    <property type="evidence" value="ECO:0007669"/>
    <property type="project" value="TreeGrafter"/>
</dbReference>
<feature type="compositionally biased region" description="Basic and acidic residues" evidence="1">
    <location>
        <begin position="58"/>
        <end position="69"/>
    </location>
</feature>
<feature type="compositionally biased region" description="Basic and acidic residues" evidence="1">
    <location>
        <begin position="819"/>
        <end position="834"/>
    </location>
</feature>
<feature type="compositionally biased region" description="Polar residues" evidence="1">
    <location>
        <begin position="767"/>
        <end position="777"/>
    </location>
</feature>
<feature type="compositionally biased region" description="Acidic residues" evidence="1">
    <location>
        <begin position="399"/>
        <end position="413"/>
    </location>
</feature>
<dbReference type="GO" id="GO:0051286">
    <property type="term" value="C:cell tip"/>
    <property type="evidence" value="ECO:0007669"/>
    <property type="project" value="TreeGrafter"/>
</dbReference>
<feature type="compositionally biased region" description="Polar residues" evidence="1">
    <location>
        <begin position="835"/>
        <end position="854"/>
    </location>
</feature>
<feature type="region of interest" description="Disordered" evidence="1">
    <location>
        <begin position="550"/>
        <end position="931"/>
    </location>
</feature>
<accession>A0A084GD93</accession>
<feature type="region of interest" description="Disordered" evidence="1">
    <location>
        <begin position="217"/>
        <end position="256"/>
    </location>
</feature>
<feature type="compositionally biased region" description="Low complexity" evidence="1">
    <location>
        <begin position="874"/>
        <end position="884"/>
    </location>
</feature>
<feature type="region of interest" description="Disordered" evidence="1">
    <location>
        <begin position="98"/>
        <end position="128"/>
    </location>
</feature>
<keyword evidence="3" id="KW-1185">Reference proteome</keyword>
<dbReference type="InterPro" id="IPR053039">
    <property type="entry name" value="Polarity_Bud-Selection_Reg"/>
</dbReference>
<name>A0A084GD93_PSEDA</name>
<dbReference type="GO" id="GO:0015630">
    <property type="term" value="C:microtubule cytoskeleton"/>
    <property type="evidence" value="ECO:0007669"/>
    <property type="project" value="TreeGrafter"/>
</dbReference>
<feature type="compositionally biased region" description="Basic and acidic residues" evidence="1">
    <location>
        <begin position="640"/>
        <end position="650"/>
    </location>
</feature>
<comment type="caution">
    <text evidence="2">The sequence shown here is derived from an EMBL/GenBank/DDBJ whole genome shotgun (WGS) entry which is preliminary data.</text>
</comment>
<feature type="compositionally biased region" description="Basic and acidic residues" evidence="1">
    <location>
        <begin position="607"/>
        <end position="627"/>
    </location>
</feature>
<proteinExistence type="predicted"/>
<dbReference type="KEGG" id="sapo:SAPIO_CDS2108"/>
<dbReference type="VEuPathDB" id="FungiDB:SAPIO_CDS2108"/>
<evidence type="ECO:0000313" key="3">
    <source>
        <dbReference type="Proteomes" id="UP000028545"/>
    </source>
</evidence>
<dbReference type="PANTHER" id="PTHR47775">
    <property type="entry name" value="BUD SITE SELECTION PROTEIN 14"/>
    <property type="match status" value="1"/>
</dbReference>
<feature type="compositionally biased region" description="Polar residues" evidence="1">
    <location>
        <begin position="628"/>
        <end position="639"/>
    </location>
</feature>
<organism evidence="2 3">
    <name type="scientific">Pseudallescheria apiosperma</name>
    <name type="common">Scedosporium apiospermum</name>
    <dbReference type="NCBI Taxonomy" id="563466"/>
    <lineage>
        <taxon>Eukaryota</taxon>
        <taxon>Fungi</taxon>
        <taxon>Dikarya</taxon>
        <taxon>Ascomycota</taxon>
        <taxon>Pezizomycotina</taxon>
        <taxon>Sordariomycetes</taxon>
        <taxon>Hypocreomycetidae</taxon>
        <taxon>Microascales</taxon>
        <taxon>Microascaceae</taxon>
        <taxon>Scedosporium</taxon>
    </lineage>
</organism>
<dbReference type="Proteomes" id="UP000028545">
    <property type="component" value="Unassembled WGS sequence"/>
</dbReference>
<feature type="compositionally biased region" description="Basic and acidic residues" evidence="1">
    <location>
        <begin position="727"/>
        <end position="743"/>
    </location>
</feature>
<feature type="compositionally biased region" description="Acidic residues" evidence="1">
    <location>
        <begin position="563"/>
        <end position="577"/>
    </location>
</feature>
<feature type="region of interest" description="Disordered" evidence="1">
    <location>
        <begin position="399"/>
        <end position="429"/>
    </location>
</feature>
<gene>
    <name evidence="2" type="ORF">SAPIO_CDS2108</name>
</gene>
<dbReference type="OrthoDB" id="196165at2759"/>
<dbReference type="GeneID" id="27721180"/>
<reference evidence="2 3" key="1">
    <citation type="journal article" date="2014" name="Genome Announc.">
        <title>Draft genome sequence of the pathogenic fungus Scedosporium apiospermum.</title>
        <authorList>
            <person name="Vandeputte P."/>
            <person name="Ghamrawi S."/>
            <person name="Rechenmann M."/>
            <person name="Iltis A."/>
            <person name="Giraud S."/>
            <person name="Fleury M."/>
            <person name="Thornton C."/>
            <person name="Delhaes L."/>
            <person name="Meyer W."/>
            <person name="Papon N."/>
            <person name="Bouchara J.P."/>
        </authorList>
    </citation>
    <scope>NUCLEOTIDE SEQUENCE [LARGE SCALE GENOMIC DNA]</scope>
    <source>
        <strain evidence="2 3">IHEM 14462</strain>
    </source>
</reference>
<dbReference type="InterPro" id="IPR036028">
    <property type="entry name" value="SH3-like_dom_sf"/>
</dbReference>
<feature type="compositionally biased region" description="Basic and acidic residues" evidence="1">
    <location>
        <begin position="658"/>
        <end position="704"/>
    </location>
</feature>
<dbReference type="AlphaFoldDB" id="A0A084GD93"/>
<evidence type="ECO:0008006" key="4">
    <source>
        <dbReference type="Google" id="ProtNLM"/>
    </source>
</evidence>
<dbReference type="EMBL" id="JOWA01000085">
    <property type="protein sequence ID" value="KEZ45305.1"/>
    <property type="molecule type" value="Genomic_DNA"/>
</dbReference>
<protein>
    <recommendedName>
        <fullName evidence="4">SH3 domain-containing protein</fullName>
    </recommendedName>
</protein>